<reference evidence="3 4" key="1">
    <citation type="submission" date="2019-07" db="EMBL/GenBank/DDBJ databases">
        <title>Whole genome shotgun sequence of Sphingobacterium mizutaii NBRC 14946.</title>
        <authorList>
            <person name="Hosoyama A."/>
            <person name="Uohara A."/>
            <person name="Ohji S."/>
            <person name="Ichikawa N."/>
        </authorList>
    </citation>
    <scope>NUCLEOTIDE SEQUENCE [LARGE SCALE GENOMIC DNA]</scope>
    <source>
        <strain evidence="3 4">NBRC 14946</strain>
    </source>
</reference>
<keyword evidence="4" id="KW-1185">Reference proteome</keyword>
<gene>
    <name evidence="3" type="ORF">SMI01S_31640</name>
</gene>
<feature type="chain" id="PRO_5046768532" description="Lipoprotein" evidence="2">
    <location>
        <begin position="28"/>
        <end position="247"/>
    </location>
</feature>
<evidence type="ECO:0000256" key="1">
    <source>
        <dbReference type="SAM" id="MobiDB-lite"/>
    </source>
</evidence>
<evidence type="ECO:0008006" key="5">
    <source>
        <dbReference type="Google" id="ProtNLM"/>
    </source>
</evidence>
<feature type="signal peptide" evidence="2">
    <location>
        <begin position="1"/>
        <end position="27"/>
    </location>
</feature>
<sequence>MVNNMKKICTKTFVLVLILAFAIQSCTQNSKQGTTQESQSDSTNAVSTDTIASTADTNPENIQLTDKKVKFLWREKKYNQEVKADVSSLVLNEDYIKTISDPERAVLGLIATFVGNECAWDGEAKEDRSNLKCKILWALDLGYQCSSKQMDFLRQWFRAEPKILEELKNCPTTPDGATIQDTFDEINLEVKGNQILVSFKANGINLRDATSWNWTEDHTYELRGDELFLINKKVSEKKQSKISVGEN</sequence>
<evidence type="ECO:0000256" key="2">
    <source>
        <dbReference type="SAM" id="SignalP"/>
    </source>
</evidence>
<organism evidence="3 4">
    <name type="scientific">Sphingobacterium mizutaii NBRC 14946 = DSM 11724</name>
    <dbReference type="NCBI Taxonomy" id="1220576"/>
    <lineage>
        <taxon>Bacteria</taxon>
        <taxon>Pseudomonadati</taxon>
        <taxon>Bacteroidota</taxon>
        <taxon>Sphingobacteriia</taxon>
        <taxon>Sphingobacteriales</taxon>
        <taxon>Sphingobacteriaceae</taxon>
        <taxon>Sphingobacterium</taxon>
    </lineage>
</organism>
<dbReference type="EMBL" id="BJXH01000041">
    <property type="protein sequence ID" value="GEM69558.1"/>
    <property type="molecule type" value="Genomic_DNA"/>
</dbReference>
<proteinExistence type="predicted"/>
<evidence type="ECO:0000313" key="4">
    <source>
        <dbReference type="Proteomes" id="UP000321676"/>
    </source>
</evidence>
<dbReference type="PROSITE" id="PS51257">
    <property type="entry name" value="PROKAR_LIPOPROTEIN"/>
    <property type="match status" value="1"/>
</dbReference>
<feature type="region of interest" description="Disordered" evidence="1">
    <location>
        <begin position="32"/>
        <end position="52"/>
    </location>
</feature>
<name>A0ABQ0W6K6_9SPHI</name>
<comment type="caution">
    <text evidence="3">The sequence shown here is derived from an EMBL/GenBank/DDBJ whole genome shotgun (WGS) entry which is preliminary data.</text>
</comment>
<evidence type="ECO:0000313" key="3">
    <source>
        <dbReference type="EMBL" id="GEM69558.1"/>
    </source>
</evidence>
<keyword evidence="2" id="KW-0732">Signal</keyword>
<accession>A0ABQ0W6K6</accession>
<dbReference type="Proteomes" id="UP000321676">
    <property type="component" value="Unassembled WGS sequence"/>
</dbReference>
<protein>
    <recommendedName>
        <fullName evidence="5">Lipoprotein</fullName>
    </recommendedName>
</protein>